<dbReference type="RefSeq" id="WP_095597119.1">
    <property type="nucleotide sequence ID" value="NZ_BMKN01000001.1"/>
</dbReference>
<reference evidence="1" key="1">
    <citation type="journal article" date="2014" name="Int. J. Syst. Evol. Microbiol.">
        <title>Complete genome sequence of Corynebacterium casei LMG S-19264T (=DSM 44701T), isolated from a smear-ripened cheese.</title>
        <authorList>
            <consortium name="US DOE Joint Genome Institute (JGI-PGF)"/>
            <person name="Walter F."/>
            <person name="Albersmeier A."/>
            <person name="Kalinowski J."/>
            <person name="Ruckert C."/>
        </authorList>
    </citation>
    <scope>NUCLEOTIDE SEQUENCE</scope>
    <source>
        <strain evidence="1">CGMCC 1.16012</strain>
    </source>
</reference>
<evidence type="ECO:0008006" key="3">
    <source>
        <dbReference type="Google" id="ProtNLM"/>
    </source>
</evidence>
<gene>
    <name evidence="1" type="ORF">GCM10011517_06260</name>
</gene>
<keyword evidence="2" id="KW-1185">Reference proteome</keyword>
<accession>A0A917EGQ3</accession>
<sequence>MGKLYRHGKRGAGRHVQLPEWLQASEAWATMKPGPRALYVEVKRRYNGGNNGQIFLSHRQAAALLNVGRDTVGSYFQELLKRGFLRVTRGHCLGPSGIGQAASYAITEEKVGNDAATKDFIRWRK</sequence>
<evidence type="ECO:0000313" key="1">
    <source>
        <dbReference type="EMBL" id="GGE41405.1"/>
    </source>
</evidence>
<reference evidence="1" key="2">
    <citation type="submission" date="2020-09" db="EMBL/GenBank/DDBJ databases">
        <authorList>
            <person name="Sun Q."/>
            <person name="Zhou Y."/>
        </authorList>
    </citation>
    <scope>NUCLEOTIDE SEQUENCE</scope>
    <source>
        <strain evidence="1">CGMCC 1.16012</strain>
    </source>
</reference>
<dbReference type="Proteomes" id="UP000606730">
    <property type="component" value="Unassembled WGS sequence"/>
</dbReference>
<name>A0A917EGQ3_9RHOB</name>
<dbReference type="AlphaFoldDB" id="A0A917EGQ3"/>
<protein>
    <recommendedName>
        <fullName evidence="3">Helix-turn-helix domain-containing protein</fullName>
    </recommendedName>
</protein>
<evidence type="ECO:0000313" key="2">
    <source>
        <dbReference type="Proteomes" id="UP000606730"/>
    </source>
</evidence>
<proteinExistence type="predicted"/>
<organism evidence="1 2">
    <name type="scientific">Actibacterium pelagium</name>
    <dbReference type="NCBI Taxonomy" id="2029103"/>
    <lineage>
        <taxon>Bacteria</taxon>
        <taxon>Pseudomonadati</taxon>
        <taxon>Pseudomonadota</taxon>
        <taxon>Alphaproteobacteria</taxon>
        <taxon>Rhodobacterales</taxon>
        <taxon>Roseobacteraceae</taxon>
        <taxon>Actibacterium</taxon>
    </lineage>
</organism>
<comment type="caution">
    <text evidence="1">The sequence shown here is derived from an EMBL/GenBank/DDBJ whole genome shotgun (WGS) entry which is preliminary data.</text>
</comment>
<dbReference type="OrthoDB" id="6058756at2"/>
<dbReference type="EMBL" id="BMKN01000001">
    <property type="protein sequence ID" value="GGE41405.1"/>
    <property type="molecule type" value="Genomic_DNA"/>
</dbReference>